<feature type="region of interest" description="Disordered" evidence="1">
    <location>
        <begin position="709"/>
        <end position="745"/>
    </location>
</feature>
<reference evidence="3 4" key="1">
    <citation type="submission" date="2019-12" db="EMBL/GenBank/DDBJ databases">
        <authorList>
            <person name="Floudas D."/>
            <person name="Bentzer J."/>
            <person name="Ahren D."/>
            <person name="Johansson T."/>
            <person name="Persson P."/>
            <person name="Tunlid A."/>
        </authorList>
    </citation>
    <scope>NUCLEOTIDE SEQUENCE [LARGE SCALE GENOMIC DNA]</scope>
    <source>
        <strain evidence="3 4">CBS 102.39</strain>
    </source>
</reference>
<dbReference type="InterPro" id="IPR011009">
    <property type="entry name" value="Kinase-like_dom_sf"/>
</dbReference>
<dbReference type="PROSITE" id="PS50011">
    <property type="entry name" value="PROTEIN_KINASE_DOM"/>
    <property type="match status" value="1"/>
</dbReference>
<proteinExistence type="predicted"/>
<dbReference type="Pfam" id="PF17667">
    <property type="entry name" value="Pkinase_fungal"/>
    <property type="match status" value="1"/>
</dbReference>
<dbReference type="Gene3D" id="1.10.510.10">
    <property type="entry name" value="Transferase(Phosphotransferase) domain 1"/>
    <property type="match status" value="1"/>
</dbReference>
<accession>A0A8H4VLT9</accession>
<name>A0A8H4VLT9_9AGAR</name>
<evidence type="ECO:0000256" key="1">
    <source>
        <dbReference type="SAM" id="MobiDB-lite"/>
    </source>
</evidence>
<dbReference type="Proteomes" id="UP000521872">
    <property type="component" value="Unassembled WGS sequence"/>
</dbReference>
<evidence type="ECO:0000313" key="3">
    <source>
        <dbReference type="EMBL" id="KAF4612780.1"/>
    </source>
</evidence>
<protein>
    <recommendedName>
        <fullName evidence="2">Protein kinase domain-containing protein</fullName>
    </recommendedName>
</protein>
<dbReference type="GO" id="GO:0004672">
    <property type="term" value="F:protein kinase activity"/>
    <property type="evidence" value="ECO:0007669"/>
    <property type="project" value="InterPro"/>
</dbReference>
<keyword evidence="4" id="KW-1185">Reference proteome</keyword>
<comment type="caution">
    <text evidence="3">The sequence shown here is derived from an EMBL/GenBank/DDBJ whole genome shotgun (WGS) entry which is preliminary data.</text>
</comment>
<evidence type="ECO:0000259" key="2">
    <source>
        <dbReference type="PROSITE" id="PS50011"/>
    </source>
</evidence>
<dbReference type="PANTHER" id="PTHR38248">
    <property type="entry name" value="FUNK1 6"/>
    <property type="match status" value="1"/>
</dbReference>
<dbReference type="EMBL" id="JAACJL010000047">
    <property type="protein sequence ID" value="KAF4612780.1"/>
    <property type="molecule type" value="Genomic_DNA"/>
</dbReference>
<dbReference type="AlphaFoldDB" id="A0A8H4VLT9"/>
<gene>
    <name evidence="3" type="ORF">D9613_011763</name>
</gene>
<dbReference type="GO" id="GO:0005524">
    <property type="term" value="F:ATP binding"/>
    <property type="evidence" value="ECO:0007669"/>
    <property type="project" value="InterPro"/>
</dbReference>
<dbReference type="InterPro" id="IPR000719">
    <property type="entry name" value="Prot_kinase_dom"/>
</dbReference>
<feature type="domain" description="Protein kinase" evidence="2">
    <location>
        <begin position="299"/>
        <end position="664"/>
    </location>
</feature>
<feature type="compositionally biased region" description="Basic and acidic residues" evidence="1">
    <location>
        <begin position="545"/>
        <end position="561"/>
    </location>
</feature>
<dbReference type="SUPFAM" id="SSF56112">
    <property type="entry name" value="Protein kinase-like (PK-like)"/>
    <property type="match status" value="1"/>
</dbReference>
<dbReference type="InterPro" id="IPR040976">
    <property type="entry name" value="Pkinase_fungal"/>
</dbReference>
<organism evidence="3 4">
    <name type="scientific">Agrocybe pediades</name>
    <dbReference type="NCBI Taxonomy" id="84607"/>
    <lineage>
        <taxon>Eukaryota</taxon>
        <taxon>Fungi</taxon>
        <taxon>Dikarya</taxon>
        <taxon>Basidiomycota</taxon>
        <taxon>Agaricomycotina</taxon>
        <taxon>Agaricomycetes</taxon>
        <taxon>Agaricomycetidae</taxon>
        <taxon>Agaricales</taxon>
        <taxon>Agaricineae</taxon>
        <taxon>Strophariaceae</taxon>
        <taxon>Agrocybe</taxon>
    </lineage>
</organism>
<feature type="region of interest" description="Disordered" evidence="1">
    <location>
        <begin position="537"/>
        <end position="568"/>
    </location>
</feature>
<evidence type="ECO:0000313" key="4">
    <source>
        <dbReference type="Proteomes" id="UP000521872"/>
    </source>
</evidence>
<dbReference type="PANTHER" id="PTHR38248:SF2">
    <property type="entry name" value="FUNK1 11"/>
    <property type="match status" value="1"/>
</dbReference>
<sequence>MRPEIVQCGLDHFQEHYAPFQIPEQQVSAILANLFSQKNAVCIKYGEGKGVFKPFDKAALPRNEDDAYRPLKQIVDTVAKAASVVLGDFASTRELNYYLRCCTRTEVDSDISGSEHLVHGAFEKRCLCDSPPETQRKKESSVGWHTVSDHPSSGNIEIRNIAAVCEFNLELEGRPEKIDILDNQENVVSANVQIMNEDPRRMFTYGLTVEGYEMTLWYFCRSHSVMAGKIHLNSPDDFRRLVTIFVSFMFATPEEMGYDPTITAHRAADETQYTYKIPGDNADREGFKDRFFRTVASIDDHSSSNITGRMTRVWKVREMQSAEDDALPVGDDTVHYVLKDVWRDSAAPTEREIQNQIFTDIVKFLSNTSLSDSNLAKLLPLQEKHGHLLKSNAFKRYFMTIIADYKGRETRAYVNDDSSHKYATKRQYRVVYKELCKDVGKLDKLGDVMDVLEEVLIPLQLMHCAGWVHRDISSGNILAYEVGPGGNRRSRWQAKLSDLEYAKRFYPRGEDKDGESKDPKTGTPYFMPHEILTSQYLSAPVPKSSSEDSKEKEKEELKEYQAQRGNGMATVQTQESTVVHNPQHDVESLWWLKLWILTFCVNHPESREWAGLVFRNSLNPSKKRRGAFTSNIDRLLSDKLRPDLVEPFAFSMGRFGGRLREEYIRREQADEVLDLNAYGKVYEIADEFFTDIKESSAWREVPLLKGRKDEPVNAKKRSRPTSNLPDPSCPSASRKRSRGPSKAFDAVLKPSKRAKACIDSCHASHRAT</sequence>